<gene>
    <name evidence="2" type="ORF">V3390_01465</name>
</gene>
<keyword evidence="1" id="KW-1133">Transmembrane helix</keyword>
<dbReference type="Pfam" id="PF14539">
    <property type="entry name" value="DUF4442"/>
    <property type="match status" value="1"/>
</dbReference>
<protein>
    <submittedName>
        <fullName evidence="2">DUF4442 domain-containing protein</fullName>
    </submittedName>
</protein>
<name>A0ABU7UXU4_9GAMM</name>
<organism evidence="2 3">
    <name type="scientific">Aquilutibacter rugosus</name>
    <dbReference type="NCBI Taxonomy" id="3115820"/>
    <lineage>
        <taxon>Bacteria</taxon>
        <taxon>Pseudomonadati</taxon>
        <taxon>Pseudomonadota</taxon>
        <taxon>Gammaproteobacteria</taxon>
        <taxon>Lysobacterales</taxon>
        <taxon>Lysobacteraceae</taxon>
        <taxon>Aquilutibacter</taxon>
    </lineage>
</organism>
<reference evidence="2 3" key="1">
    <citation type="submission" date="2024-01" db="EMBL/GenBank/DDBJ databases">
        <title>Novel species of the genus Luteimonas isolated from rivers.</title>
        <authorList>
            <person name="Lu H."/>
        </authorList>
    </citation>
    <scope>NUCLEOTIDE SEQUENCE [LARGE SCALE GENOMIC DNA]</scope>
    <source>
        <strain evidence="2 3">FXH3W</strain>
    </source>
</reference>
<accession>A0ABU7UXU4</accession>
<evidence type="ECO:0000313" key="2">
    <source>
        <dbReference type="EMBL" id="MEF2154910.1"/>
    </source>
</evidence>
<dbReference type="Gene3D" id="3.10.129.10">
    <property type="entry name" value="Hotdog Thioesterase"/>
    <property type="match status" value="1"/>
</dbReference>
<dbReference type="Proteomes" id="UP001356170">
    <property type="component" value="Unassembled WGS sequence"/>
</dbReference>
<dbReference type="InterPro" id="IPR029069">
    <property type="entry name" value="HotDog_dom_sf"/>
</dbReference>
<evidence type="ECO:0000256" key="1">
    <source>
        <dbReference type="SAM" id="Phobius"/>
    </source>
</evidence>
<feature type="transmembrane region" description="Helical" evidence="1">
    <location>
        <begin position="65"/>
        <end position="86"/>
    </location>
</feature>
<keyword evidence="3" id="KW-1185">Reference proteome</keyword>
<dbReference type="InterPro" id="IPR027961">
    <property type="entry name" value="DUF4442"/>
</dbReference>
<evidence type="ECO:0000313" key="3">
    <source>
        <dbReference type="Proteomes" id="UP001356170"/>
    </source>
</evidence>
<dbReference type="SUPFAM" id="SSF54637">
    <property type="entry name" value="Thioesterase/thiol ester dehydrase-isomerase"/>
    <property type="match status" value="1"/>
</dbReference>
<keyword evidence="1" id="KW-0812">Transmembrane</keyword>
<comment type="caution">
    <text evidence="2">The sequence shown here is derived from an EMBL/GenBank/DDBJ whole genome shotgun (WGS) entry which is preliminary data.</text>
</comment>
<sequence>MTATAAPSAAFLRLMRSRWAFGAYLRRKVPMAAFARIRLESIDADRCRVTVPYSRRTTNPFRSTYFGALTAAAELSTGILAMAHLYDHREQVAMLMVNCRADFDKKATDLTAFECDQGALVAAVITQTLQQPEPRTITMQTVGKNQAGDIVARLEFTWSFKARSRAA</sequence>
<proteinExistence type="predicted"/>
<dbReference type="EMBL" id="JAZHBO010000001">
    <property type="protein sequence ID" value="MEF2154910.1"/>
    <property type="molecule type" value="Genomic_DNA"/>
</dbReference>
<dbReference type="RefSeq" id="WP_331703056.1">
    <property type="nucleotide sequence ID" value="NZ_JAZHBO010000001.1"/>
</dbReference>
<keyword evidence="1" id="KW-0472">Membrane</keyword>